<sequence>MDETKKPEICESSQGRQGEEGEVEQEAENVQTKAHRILSVNCGKRPGAFAEERRTVRHSLGTTAILEVLQGRGRIPGRSENGRKRRHSVCRRSPAVFTCLPLCVLAEASRPSVSVDTPSPMGLVPVSSAPLRRRGGLRAACIVPESRQRTVCTAPSYRRKKHVNACKSLSRDLAPSPGLPVVCDRRFRLLDLCRQQTASCTTLWGSIPDSAMYGKIERGL</sequence>
<dbReference type="AlphaFoldDB" id="A0A086K034"/>
<evidence type="ECO:0000313" key="2">
    <source>
        <dbReference type="EMBL" id="KFG37752.1"/>
    </source>
</evidence>
<evidence type="ECO:0000313" key="3">
    <source>
        <dbReference type="Proteomes" id="UP000028828"/>
    </source>
</evidence>
<dbReference type="VEuPathDB" id="ToxoDB:TGP89_217750"/>
<protein>
    <submittedName>
        <fullName evidence="2">Uncharacterized protein</fullName>
    </submittedName>
</protein>
<dbReference type="Proteomes" id="UP000028828">
    <property type="component" value="Unassembled WGS sequence"/>
</dbReference>
<organism evidence="2 3">
    <name type="scientific">Toxoplasma gondii p89</name>
    <dbReference type="NCBI Taxonomy" id="943119"/>
    <lineage>
        <taxon>Eukaryota</taxon>
        <taxon>Sar</taxon>
        <taxon>Alveolata</taxon>
        <taxon>Apicomplexa</taxon>
        <taxon>Conoidasida</taxon>
        <taxon>Coccidia</taxon>
        <taxon>Eucoccidiorida</taxon>
        <taxon>Eimeriorina</taxon>
        <taxon>Sarcocystidae</taxon>
        <taxon>Toxoplasma</taxon>
    </lineage>
</organism>
<evidence type="ECO:0000256" key="1">
    <source>
        <dbReference type="SAM" id="MobiDB-lite"/>
    </source>
</evidence>
<name>A0A086K034_TOXGO</name>
<feature type="region of interest" description="Disordered" evidence="1">
    <location>
        <begin position="1"/>
        <end position="32"/>
    </location>
</feature>
<accession>A0A086K034</accession>
<comment type="caution">
    <text evidence="2">The sequence shown here is derived from an EMBL/GenBank/DDBJ whole genome shotgun (WGS) entry which is preliminary data.</text>
</comment>
<reference evidence="2 3" key="1">
    <citation type="submission" date="2014-03" db="EMBL/GenBank/DDBJ databases">
        <authorList>
            <person name="Sibley D."/>
            <person name="Venepally P."/>
            <person name="Karamycheva S."/>
            <person name="Hadjithomas M."/>
            <person name="Khan A."/>
            <person name="Brunk B."/>
            <person name="Roos D."/>
            <person name="Caler E."/>
            <person name="Lorenzi H."/>
        </authorList>
    </citation>
    <scope>NUCLEOTIDE SEQUENCE [LARGE SCALE GENOMIC DNA]</scope>
    <source>
        <strain evidence="3">p89</strain>
    </source>
</reference>
<dbReference type="EMBL" id="AEYI02001411">
    <property type="protein sequence ID" value="KFG37752.1"/>
    <property type="molecule type" value="Genomic_DNA"/>
</dbReference>
<proteinExistence type="predicted"/>
<gene>
    <name evidence="2" type="ORF">TGP89_217750</name>
</gene>